<dbReference type="NCBIfam" id="TIGR02968">
    <property type="entry name" value="succ_dehyd_anc"/>
    <property type="match status" value="1"/>
</dbReference>
<evidence type="ECO:0000313" key="17">
    <source>
        <dbReference type="EMBL" id="MBB4658108.1"/>
    </source>
</evidence>
<dbReference type="UniPathway" id="UPA00223"/>
<name>A0A840I1P0_9PROT</name>
<organism evidence="17 18">
    <name type="scientific">Parvularcula dongshanensis</name>
    <dbReference type="NCBI Taxonomy" id="1173995"/>
    <lineage>
        <taxon>Bacteria</taxon>
        <taxon>Pseudomonadati</taxon>
        <taxon>Pseudomonadota</taxon>
        <taxon>Alphaproteobacteria</taxon>
        <taxon>Parvularculales</taxon>
        <taxon>Parvularculaceae</taxon>
        <taxon>Parvularcula</taxon>
    </lineage>
</organism>
<evidence type="ECO:0000256" key="1">
    <source>
        <dbReference type="ARBA" id="ARBA00001971"/>
    </source>
</evidence>
<evidence type="ECO:0000256" key="5">
    <source>
        <dbReference type="ARBA" id="ARBA00011558"/>
    </source>
</evidence>
<evidence type="ECO:0000313" key="18">
    <source>
        <dbReference type="Proteomes" id="UP000563524"/>
    </source>
</evidence>
<dbReference type="EMBL" id="JACHOB010000001">
    <property type="protein sequence ID" value="MBB4658108.1"/>
    <property type="molecule type" value="Genomic_DNA"/>
</dbReference>
<dbReference type="InterPro" id="IPR014312">
    <property type="entry name" value="Succ_DH_anchor"/>
</dbReference>
<evidence type="ECO:0000256" key="16">
    <source>
        <dbReference type="SAM" id="Phobius"/>
    </source>
</evidence>
<evidence type="ECO:0000256" key="12">
    <source>
        <dbReference type="ARBA" id="ARBA00022982"/>
    </source>
</evidence>
<dbReference type="GO" id="GO:0046872">
    <property type="term" value="F:metal ion binding"/>
    <property type="evidence" value="ECO:0007669"/>
    <property type="project" value="UniProtKB-KW"/>
</dbReference>
<evidence type="ECO:0000256" key="8">
    <source>
        <dbReference type="ARBA" id="ARBA00022532"/>
    </source>
</evidence>
<dbReference type="SUPFAM" id="SSF81343">
    <property type="entry name" value="Fumarate reductase respiratory complex transmembrane subunits"/>
    <property type="match status" value="1"/>
</dbReference>
<protein>
    <recommendedName>
        <fullName evidence="6">Succinate dehydrogenase hydrophobic membrane anchor subunit</fullName>
    </recommendedName>
</protein>
<feature type="transmembrane region" description="Helical" evidence="16">
    <location>
        <begin position="44"/>
        <end position="69"/>
    </location>
</feature>
<keyword evidence="10 16" id="KW-0812">Transmembrane</keyword>
<keyword evidence="13 16" id="KW-1133">Transmembrane helix</keyword>
<keyword evidence="8" id="KW-0816">Tricarboxylic acid cycle</keyword>
<evidence type="ECO:0000256" key="3">
    <source>
        <dbReference type="ARBA" id="ARBA00004141"/>
    </source>
</evidence>
<dbReference type="InterPro" id="IPR000701">
    <property type="entry name" value="SuccDH_FuR_B_TM-su"/>
</dbReference>
<evidence type="ECO:0000256" key="4">
    <source>
        <dbReference type="ARBA" id="ARBA00005163"/>
    </source>
</evidence>
<comment type="subunit">
    <text evidence="5">Part of an enzyme complex containing four subunits: a flavoprotein, an iron-sulfur protein, plus two membrane-anchoring proteins, SdhC and SdhD.</text>
</comment>
<keyword evidence="12" id="KW-0249">Electron transport</keyword>
<keyword evidence="15 16" id="KW-0472">Membrane</keyword>
<evidence type="ECO:0000256" key="2">
    <source>
        <dbReference type="ARBA" id="ARBA00004050"/>
    </source>
</evidence>
<dbReference type="GO" id="GO:0006099">
    <property type="term" value="P:tricarboxylic acid cycle"/>
    <property type="evidence" value="ECO:0007669"/>
    <property type="project" value="UniProtKB-UniPathway"/>
</dbReference>
<evidence type="ECO:0000256" key="7">
    <source>
        <dbReference type="ARBA" id="ARBA00022448"/>
    </source>
</evidence>
<keyword evidence="7" id="KW-0813">Transport</keyword>
<gene>
    <name evidence="17" type="ORF">GGQ59_000608</name>
</gene>
<evidence type="ECO:0000256" key="6">
    <source>
        <dbReference type="ARBA" id="ARBA00019425"/>
    </source>
</evidence>
<comment type="caution">
    <text evidence="17">The sequence shown here is derived from an EMBL/GenBank/DDBJ whole genome shotgun (WGS) entry which is preliminary data.</text>
</comment>
<comment type="pathway">
    <text evidence="4">Carbohydrate metabolism; tricarboxylic acid cycle.</text>
</comment>
<keyword evidence="18" id="KW-1185">Reference proteome</keyword>
<dbReference type="GO" id="GO:0020037">
    <property type="term" value="F:heme binding"/>
    <property type="evidence" value="ECO:0007669"/>
    <property type="project" value="InterPro"/>
</dbReference>
<evidence type="ECO:0000256" key="10">
    <source>
        <dbReference type="ARBA" id="ARBA00022692"/>
    </source>
</evidence>
<dbReference type="RefSeq" id="WP_183815704.1">
    <property type="nucleotide sequence ID" value="NZ_JACHOB010000001.1"/>
</dbReference>
<dbReference type="InterPro" id="IPR034804">
    <property type="entry name" value="SQR/QFR_C/D"/>
</dbReference>
<comment type="cofactor">
    <cofactor evidence="1">
        <name>heme</name>
        <dbReference type="ChEBI" id="CHEBI:30413"/>
    </cofactor>
</comment>
<dbReference type="Pfam" id="PF01127">
    <property type="entry name" value="Sdh_cyt"/>
    <property type="match status" value="1"/>
</dbReference>
<evidence type="ECO:0000256" key="11">
    <source>
        <dbReference type="ARBA" id="ARBA00022723"/>
    </source>
</evidence>
<dbReference type="GO" id="GO:0016020">
    <property type="term" value="C:membrane"/>
    <property type="evidence" value="ECO:0007669"/>
    <property type="project" value="UniProtKB-SubCell"/>
</dbReference>
<dbReference type="Proteomes" id="UP000563524">
    <property type="component" value="Unassembled WGS sequence"/>
</dbReference>
<proteinExistence type="predicted"/>
<comment type="function">
    <text evidence="2">Membrane-anchoring subunit of succinate dehydrogenase (SDH).</text>
</comment>
<keyword evidence="9" id="KW-0349">Heme</keyword>
<reference evidence="17 18" key="1">
    <citation type="submission" date="2020-08" db="EMBL/GenBank/DDBJ databases">
        <title>Genomic Encyclopedia of Type Strains, Phase IV (KMG-IV): sequencing the most valuable type-strain genomes for metagenomic binning, comparative biology and taxonomic classification.</title>
        <authorList>
            <person name="Goeker M."/>
        </authorList>
    </citation>
    <scope>NUCLEOTIDE SEQUENCE [LARGE SCALE GENOMIC DNA]</scope>
    <source>
        <strain evidence="17 18">DSM 102850</strain>
    </source>
</reference>
<evidence type="ECO:0000256" key="9">
    <source>
        <dbReference type="ARBA" id="ARBA00022617"/>
    </source>
</evidence>
<dbReference type="AlphaFoldDB" id="A0A840I1P0"/>
<evidence type="ECO:0000256" key="14">
    <source>
        <dbReference type="ARBA" id="ARBA00023004"/>
    </source>
</evidence>
<evidence type="ECO:0000256" key="15">
    <source>
        <dbReference type="ARBA" id="ARBA00023136"/>
    </source>
</evidence>
<accession>A0A840I1P0</accession>
<comment type="subcellular location">
    <subcellularLocation>
        <location evidence="3">Membrane</location>
        <topology evidence="3">Multi-pass membrane protein</topology>
    </subcellularLocation>
</comment>
<keyword evidence="11" id="KW-0479">Metal-binding</keyword>
<dbReference type="Gene3D" id="1.20.1300.10">
    <property type="entry name" value="Fumarate reductase/succinate dehydrogenase, transmembrane subunit"/>
    <property type="match status" value="1"/>
</dbReference>
<feature type="transmembrane region" description="Helical" evidence="16">
    <location>
        <begin position="90"/>
        <end position="111"/>
    </location>
</feature>
<keyword evidence="14" id="KW-0408">Iron</keyword>
<sequence length="112" mass="12129">MASKATSHFVMQRLTAMIQVPLVIWLAISTVAHARDTHAEFMDWVASPVTAVLLIVLILSISYHFRLGLGEVADDYVHEGGRLKLTQGLIVAYAAVIAVVSLFSVIAITLIA</sequence>
<evidence type="ECO:0000256" key="13">
    <source>
        <dbReference type="ARBA" id="ARBA00022989"/>
    </source>
</evidence>